<name>A0ABS8GHC2_9MICC</name>
<comment type="caution">
    <text evidence="6">The sequence shown here is derived from an EMBL/GenBank/DDBJ whole genome shotgun (WGS) entry which is preliminary data.</text>
</comment>
<feature type="region of interest" description="Disordered" evidence="2">
    <location>
        <begin position="325"/>
        <end position="354"/>
    </location>
</feature>
<gene>
    <name evidence="6" type="ORF">LJ752_05795</name>
</gene>
<dbReference type="RefSeq" id="WP_227890387.1">
    <property type="nucleotide sequence ID" value="NZ_JAJFZQ010000004.1"/>
</dbReference>
<feature type="region of interest" description="Disordered" evidence="2">
    <location>
        <begin position="234"/>
        <end position="259"/>
    </location>
</feature>
<feature type="compositionally biased region" description="Basic and acidic residues" evidence="2">
    <location>
        <begin position="246"/>
        <end position="259"/>
    </location>
</feature>
<evidence type="ECO:0000256" key="1">
    <source>
        <dbReference type="SAM" id="Coils"/>
    </source>
</evidence>
<dbReference type="EMBL" id="JAJFZQ010000004">
    <property type="protein sequence ID" value="MCC3265553.1"/>
    <property type="molecule type" value="Genomic_DNA"/>
</dbReference>
<keyword evidence="3" id="KW-0472">Membrane</keyword>
<evidence type="ECO:0000259" key="5">
    <source>
        <dbReference type="Pfam" id="PF00188"/>
    </source>
</evidence>
<evidence type="ECO:0000256" key="2">
    <source>
        <dbReference type="SAM" id="MobiDB-lite"/>
    </source>
</evidence>
<dbReference type="CDD" id="cd05379">
    <property type="entry name" value="CAP_bacterial"/>
    <property type="match status" value="1"/>
</dbReference>
<accession>A0ABS8GHC2</accession>
<dbReference type="SUPFAM" id="SSF55797">
    <property type="entry name" value="PR-1-like"/>
    <property type="match status" value="1"/>
</dbReference>
<dbReference type="InterPro" id="IPR014044">
    <property type="entry name" value="CAP_dom"/>
</dbReference>
<reference evidence="6" key="1">
    <citation type="submission" date="2021-10" db="EMBL/GenBank/DDBJ databases">
        <title>Novel species in genus Arthrobacter.</title>
        <authorList>
            <person name="Liu Y."/>
        </authorList>
    </citation>
    <scope>NUCLEOTIDE SEQUENCE</scope>
    <source>
        <strain evidence="6">Zg-Y786</strain>
    </source>
</reference>
<evidence type="ECO:0000313" key="7">
    <source>
        <dbReference type="Proteomes" id="UP001139168"/>
    </source>
</evidence>
<protein>
    <submittedName>
        <fullName evidence="6">CAP domain-containing protein</fullName>
    </submittedName>
</protein>
<keyword evidence="7" id="KW-1185">Reference proteome</keyword>
<feature type="transmembrane region" description="Helical" evidence="3">
    <location>
        <begin position="538"/>
        <end position="558"/>
    </location>
</feature>
<organism evidence="6 7">
    <name type="scientific">Arthrobacter gengyunqii</name>
    <dbReference type="NCBI Taxonomy" id="2886940"/>
    <lineage>
        <taxon>Bacteria</taxon>
        <taxon>Bacillati</taxon>
        <taxon>Actinomycetota</taxon>
        <taxon>Actinomycetes</taxon>
        <taxon>Micrococcales</taxon>
        <taxon>Micrococcaceae</taxon>
        <taxon>Arthrobacter</taxon>
    </lineage>
</organism>
<sequence length="567" mass="56478">MRIKKLVGVFTALAIALMTAVIAIPSAAASSADAQFANRLHVLINDYRAQHALAPLRWNDQMSAESQSWTQQSADQANIYGAGVFQHSPGSYAFPENIVWNMSADQAFSWWVNSPPHRANMLRAADTDIGIGAVQLTAGPNRGAYLATAKFGQFAVSVEDEAAAREADAREAEKKAAAEAEARAAAERAAADEAAAKEAAAKDAAAKAAAKEAADQAAAEAAAKAAAEEAAAKAAKEPAAAAPDTKQADQDKAAADKAAADKAAAEAAARKAAEEAAAQEAVEKAAAAKAAEEAAAKEAADRKAAEDAAAEKVAAAKAAEEAAAQQAAEDAAARSVDPAHQAAEEQAAAEAAIAREQAEADAAAQAAAVEAAANEAAAKETAQAAAAAKAAAEEETRRAAEQAKAKAAAGVATVEQVTLGQEALLTDAARGTVTAVASGSQLRISGLASGAAYEVVLPSAGVNLGAVNADAKGSLAAAVPAVLAAGEHKVALFRDGVLAGWTTFTVEQAVTVMAAQPVPAAADGTTELAATGLNAAQLAIGGIGALMALTGGAALVALQRQRAASLR</sequence>
<dbReference type="Pfam" id="PF00188">
    <property type="entry name" value="CAP"/>
    <property type="match status" value="1"/>
</dbReference>
<dbReference type="Gene3D" id="3.40.33.10">
    <property type="entry name" value="CAP"/>
    <property type="match status" value="1"/>
</dbReference>
<feature type="coiled-coil region" evidence="1">
    <location>
        <begin position="155"/>
        <end position="197"/>
    </location>
</feature>
<feature type="domain" description="SCP" evidence="5">
    <location>
        <begin position="43"/>
        <end position="141"/>
    </location>
</feature>
<keyword evidence="3" id="KW-0812">Transmembrane</keyword>
<proteinExistence type="predicted"/>
<dbReference type="InterPro" id="IPR035940">
    <property type="entry name" value="CAP_sf"/>
</dbReference>
<dbReference type="Proteomes" id="UP001139168">
    <property type="component" value="Unassembled WGS sequence"/>
</dbReference>
<keyword evidence="4" id="KW-0732">Signal</keyword>
<evidence type="ECO:0000256" key="3">
    <source>
        <dbReference type="SAM" id="Phobius"/>
    </source>
</evidence>
<evidence type="ECO:0000313" key="6">
    <source>
        <dbReference type="EMBL" id="MCC3265553.1"/>
    </source>
</evidence>
<keyword evidence="1" id="KW-0175">Coiled coil</keyword>
<feature type="chain" id="PRO_5046504936" evidence="4">
    <location>
        <begin position="24"/>
        <end position="567"/>
    </location>
</feature>
<feature type="compositionally biased region" description="Low complexity" evidence="2">
    <location>
        <begin position="339"/>
        <end position="354"/>
    </location>
</feature>
<evidence type="ECO:0000256" key="4">
    <source>
        <dbReference type="SAM" id="SignalP"/>
    </source>
</evidence>
<keyword evidence="3" id="KW-1133">Transmembrane helix</keyword>
<feature type="signal peptide" evidence="4">
    <location>
        <begin position="1"/>
        <end position="23"/>
    </location>
</feature>